<dbReference type="PROSITE" id="PS51125">
    <property type="entry name" value="NHL"/>
    <property type="match status" value="6"/>
</dbReference>
<feature type="repeat" description="NHL" evidence="2">
    <location>
        <begin position="345"/>
        <end position="387"/>
    </location>
</feature>
<dbReference type="PANTHER" id="PTHR13833:SF71">
    <property type="entry name" value="NHL DOMAIN-CONTAINING PROTEIN"/>
    <property type="match status" value="1"/>
</dbReference>
<feature type="chain" id="PRO_5047155834" evidence="4">
    <location>
        <begin position="27"/>
        <end position="443"/>
    </location>
</feature>
<dbReference type="PROSITE" id="PS51257">
    <property type="entry name" value="PROKAR_LIPOPROTEIN"/>
    <property type="match status" value="1"/>
</dbReference>
<feature type="signal peptide" evidence="4">
    <location>
        <begin position="1"/>
        <end position="26"/>
    </location>
</feature>
<dbReference type="CDD" id="cd14953">
    <property type="entry name" value="NHL_like_1"/>
    <property type="match status" value="1"/>
</dbReference>
<dbReference type="InterPro" id="IPR001258">
    <property type="entry name" value="NHL_repeat"/>
</dbReference>
<protein>
    <submittedName>
        <fullName evidence="5">SBBP repeat-containing protein</fullName>
    </submittedName>
</protein>
<keyword evidence="1" id="KW-0677">Repeat</keyword>
<evidence type="ECO:0000256" key="1">
    <source>
        <dbReference type="ARBA" id="ARBA00022737"/>
    </source>
</evidence>
<evidence type="ECO:0000313" key="5">
    <source>
        <dbReference type="EMBL" id="WGK70231.1"/>
    </source>
</evidence>
<gene>
    <name evidence="5" type="ORF">P0082_05055</name>
</gene>
<accession>A0ABY8MK22</accession>
<keyword evidence="4" id="KW-0732">Signal</keyword>
<feature type="repeat" description="NHL" evidence="2">
    <location>
        <begin position="255"/>
        <end position="290"/>
    </location>
</feature>
<dbReference type="Pfam" id="PF01436">
    <property type="entry name" value="NHL"/>
    <property type="match status" value="6"/>
</dbReference>
<feature type="compositionally biased region" description="Gly residues" evidence="3">
    <location>
        <begin position="97"/>
        <end position="113"/>
    </location>
</feature>
<feature type="compositionally biased region" description="Low complexity" evidence="3">
    <location>
        <begin position="35"/>
        <end position="47"/>
    </location>
</feature>
<dbReference type="PANTHER" id="PTHR13833">
    <property type="match status" value="1"/>
</dbReference>
<organism evidence="5 6">
    <name type="scientific">Candidatus Haliotispira prima</name>
    <dbReference type="NCBI Taxonomy" id="3034016"/>
    <lineage>
        <taxon>Bacteria</taxon>
        <taxon>Pseudomonadati</taxon>
        <taxon>Spirochaetota</taxon>
        <taxon>Spirochaetia</taxon>
        <taxon>Spirochaetales</taxon>
        <taxon>Spirochaetaceae</taxon>
        <taxon>Candidatus Haliotispira</taxon>
    </lineage>
</organism>
<reference evidence="5 6" key="1">
    <citation type="submission" date="2023-04" db="EMBL/GenBank/DDBJ databases">
        <title>Spirochaete genome identified in red abalone sample constitutes a novel genus.</title>
        <authorList>
            <person name="Sharma S.P."/>
            <person name="Purcell C.M."/>
            <person name="Hyde J.R."/>
            <person name="Severin A.J."/>
        </authorList>
    </citation>
    <scope>NUCLEOTIDE SEQUENCE [LARGE SCALE GENOMIC DNA]</scope>
    <source>
        <strain evidence="5 6">SP-2023</strain>
    </source>
</reference>
<evidence type="ECO:0000256" key="2">
    <source>
        <dbReference type="PROSITE-ProRule" id="PRU00504"/>
    </source>
</evidence>
<evidence type="ECO:0000256" key="4">
    <source>
        <dbReference type="SAM" id="SignalP"/>
    </source>
</evidence>
<name>A0ABY8MK22_9SPIO</name>
<keyword evidence="6" id="KW-1185">Reference proteome</keyword>
<evidence type="ECO:0000256" key="3">
    <source>
        <dbReference type="SAM" id="MobiDB-lite"/>
    </source>
</evidence>
<evidence type="ECO:0000313" key="6">
    <source>
        <dbReference type="Proteomes" id="UP001228690"/>
    </source>
</evidence>
<dbReference type="RefSeq" id="WP_326928439.1">
    <property type="nucleotide sequence ID" value="NZ_CP123443.1"/>
</dbReference>
<dbReference type="Proteomes" id="UP001228690">
    <property type="component" value="Chromosome"/>
</dbReference>
<dbReference type="EMBL" id="CP123443">
    <property type="protein sequence ID" value="WGK70231.1"/>
    <property type="molecule type" value="Genomic_DNA"/>
</dbReference>
<dbReference type="SUPFAM" id="SSF101898">
    <property type="entry name" value="NHL repeat"/>
    <property type="match status" value="1"/>
</dbReference>
<feature type="repeat" description="NHL" evidence="2">
    <location>
        <begin position="194"/>
        <end position="236"/>
    </location>
</feature>
<proteinExistence type="predicted"/>
<dbReference type="Gene3D" id="2.120.10.30">
    <property type="entry name" value="TolB, C-terminal domain"/>
    <property type="match status" value="3"/>
</dbReference>
<sequence length="443" mass="44684">MKHHIQLYLKISLTVFLMLGMLSCNAELDDLLSTKNPDSNNPGNPDTDNPDKPDTGAPGTGSPDKPDAGAPGSGSPDKPDAGAPGSGSPDKPDAGAPGSGSPGEGAPGEGAPGEGDPNPPPEPTKILTAVVSTLAGSSTSGSRDGTGAAAEFNFPRGITADNAGNLYVVDTNNNKIRKITPAGVVTSFAGSTSGGYLDATGTAAKLNSPRAIAIGPAGNLYVTDRYNERIRKITPAGVVTSFAGSGTSGQNDGTGSAAQFNSPGGIAVDSSGNVYVADTSNHNIRKITPAGVVSTHAGAGGTVFNQPYSVAVDGNGNVYVADSYNHKIQKITAGGTVTILAGSTGGHQDGTGTAAKFNYPYGVAVDSAGNVYVADSNNKMIRKITPAGVVTTLAGTGTAGYKDGTGAEAQFKDPRKLVVDSSGNIYVSDRSNHRIRKITMEYR</sequence>
<feature type="repeat" description="NHL" evidence="2">
    <location>
        <begin position="293"/>
        <end position="334"/>
    </location>
</feature>
<dbReference type="InterPro" id="IPR011042">
    <property type="entry name" value="6-blade_b-propeller_TolB-like"/>
</dbReference>
<feature type="repeat" description="NHL" evidence="2">
    <location>
        <begin position="147"/>
        <end position="182"/>
    </location>
</feature>
<feature type="region of interest" description="Disordered" evidence="3">
    <location>
        <begin position="33"/>
        <end position="125"/>
    </location>
</feature>
<feature type="repeat" description="NHL" evidence="2">
    <location>
        <begin position="410"/>
        <end position="441"/>
    </location>
</feature>